<dbReference type="Proteomes" id="UP000321635">
    <property type="component" value="Unassembled WGS sequence"/>
</dbReference>
<dbReference type="EMBL" id="BJYF01000008">
    <property type="protein sequence ID" value="GEN59707.1"/>
    <property type="molecule type" value="Genomic_DNA"/>
</dbReference>
<evidence type="ECO:0000313" key="2">
    <source>
        <dbReference type="EMBL" id="GEN59707.1"/>
    </source>
</evidence>
<protein>
    <recommendedName>
        <fullName evidence="4">Zinc ribbon domain-containing protein</fullName>
    </recommendedName>
</protein>
<name>A0A511X9S4_9PROT</name>
<proteinExistence type="predicted"/>
<dbReference type="OrthoDB" id="7283247at2"/>
<accession>A0A511X9S4</accession>
<evidence type="ECO:0000256" key="1">
    <source>
        <dbReference type="SAM" id="Phobius"/>
    </source>
</evidence>
<reference evidence="2 3" key="1">
    <citation type="submission" date="2019-07" db="EMBL/GenBank/DDBJ databases">
        <title>Whole genome shotgun sequence of Acetobacter nitrogenifigens NBRC 105050.</title>
        <authorList>
            <person name="Hosoyama A."/>
            <person name="Uohara A."/>
            <person name="Ohji S."/>
            <person name="Ichikawa N."/>
        </authorList>
    </citation>
    <scope>NUCLEOTIDE SEQUENCE [LARGE SCALE GENOMIC DNA]</scope>
    <source>
        <strain evidence="2 3">NBRC 105050</strain>
    </source>
</reference>
<dbReference type="STRING" id="1120919.GCA_000429165_02156"/>
<evidence type="ECO:0000313" key="3">
    <source>
        <dbReference type="Proteomes" id="UP000321635"/>
    </source>
</evidence>
<sequence length="103" mass="10835">MNVPLPMREPEMSGLQLCPVCRGKMRRTAEVCPHCGAQKHFGATPKEALIGTGAGLGVGGLLVIAVRGDLLIGGVALAVGAILGFVLAQNRYGDRWLPRKKSD</sequence>
<evidence type="ECO:0008006" key="4">
    <source>
        <dbReference type="Google" id="ProtNLM"/>
    </source>
</evidence>
<comment type="caution">
    <text evidence="2">The sequence shown here is derived from an EMBL/GenBank/DDBJ whole genome shotgun (WGS) entry which is preliminary data.</text>
</comment>
<feature type="transmembrane region" description="Helical" evidence="1">
    <location>
        <begin position="72"/>
        <end position="92"/>
    </location>
</feature>
<dbReference type="RefSeq" id="WP_146882318.1">
    <property type="nucleotide sequence ID" value="NZ_BAPG01000121.1"/>
</dbReference>
<keyword evidence="1" id="KW-1133">Transmembrane helix</keyword>
<keyword evidence="3" id="KW-1185">Reference proteome</keyword>
<gene>
    <name evidence="2" type="ORF">ANI02nite_15910</name>
</gene>
<feature type="transmembrane region" description="Helical" evidence="1">
    <location>
        <begin position="48"/>
        <end position="66"/>
    </location>
</feature>
<dbReference type="AlphaFoldDB" id="A0A511X9S4"/>
<organism evidence="2 3">
    <name type="scientific">Acetobacter nitrogenifigens DSM 23921 = NBRC 105050</name>
    <dbReference type="NCBI Taxonomy" id="1120919"/>
    <lineage>
        <taxon>Bacteria</taxon>
        <taxon>Pseudomonadati</taxon>
        <taxon>Pseudomonadota</taxon>
        <taxon>Alphaproteobacteria</taxon>
        <taxon>Acetobacterales</taxon>
        <taxon>Acetobacteraceae</taxon>
        <taxon>Acetobacter</taxon>
    </lineage>
</organism>
<keyword evidence="1" id="KW-0472">Membrane</keyword>
<keyword evidence="1" id="KW-0812">Transmembrane</keyword>